<comment type="caution">
    <text evidence="2">The sequence shown here is derived from an EMBL/GenBank/DDBJ whole genome shotgun (WGS) entry which is preliminary data.</text>
</comment>
<gene>
    <name evidence="2" type="ORF">Golax_000644</name>
</gene>
<keyword evidence="3" id="KW-1185">Reference proteome</keyword>
<keyword evidence="1" id="KW-1133">Transmembrane helix</keyword>
<evidence type="ECO:0000256" key="1">
    <source>
        <dbReference type="SAM" id="Phobius"/>
    </source>
</evidence>
<evidence type="ECO:0000313" key="2">
    <source>
        <dbReference type="EMBL" id="MBA0727676.1"/>
    </source>
</evidence>
<reference evidence="2 3" key="1">
    <citation type="journal article" date="2019" name="Genome Biol. Evol.">
        <title>Insights into the evolution of the New World diploid cottons (Gossypium, subgenus Houzingenia) based on genome sequencing.</title>
        <authorList>
            <person name="Grover C.E."/>
            <person name="Arick M.A. 2nd"/>
            <person name="Thrash A."/>
            <person name="Conover J.L."/>
            <person name="Sanders W.S."/>
            <person name="Peterson D.G."/>
            <person name="Frelichowski J.E."/>
            <person name="Scheffler J.A."/>
            <person name="Scheffler B.E."/>
            <person name="Wendel J.F."/>
        </authorList>
    </citation>
    <scope>NUCLEOTIDE SEQUENCE [LARGE SCALE GENOMIC DNA]</scope>
    <source>
        <strain evidence="2">4</strain>
        <tissue evidence="2">Leaf</tissue>
    </source>
</reference>
<keyword evidence="1" id="KW-0472">Membrane</keyword>
<sequence length="87" mass="9905">RCCAHILNLIVKASLELVDVVVDIVQTIILNSCLMSMLRTPNPCIPLWLGFSMFRIMILLILVCINSMFIGFILEEIVMRVKIIKNT</sequence>
<feature type="transmembrane region" description="Helical" evidence="1">
    <location>
        <begin position="45"/>
        <end position="74"/>
    </location>
</feature>
<organism evidence="2 3">
    <name type="scientific">Gossypium laxum</name>
    <dbReference type="NCBI Taxonomy" id="34288"/>
    <lineage>
        <taxon>Eukaryota</taxon>
        <taxon>Viridiplantae</taxon>
        <taxon>Streptophyta</taxon>
        <taxon>Embryophyta</taxon>
        <taxon>Tracheophyta</taxon>
        <taxon>Spermatophyta</taxon>
        <taxon>Magnoliopsida</taxon>
        <taxon>eudicotyledons</taxon>
        <taxon>Gunneridae</taxon>
        <taxon>Pentapetalae</taxon>
        <taxon>rosids</taxon>
        <taxon>malvids</taxon>
        <taxon>Malvales</taxon>
        <taxon>Malvaceae</taxon>
        <taxon>Malvoideae</taxon>
        <taxon>Gossypium</taxon>
    </lineage>
</organism>
<proteinExistence type="predicted"/>
<accession>A0A7J9AU87</accession>
<name>A0A7J9AU87_9ROSI</name>
<dbReference type="EMBL" id="JABEZV010000013">
    <property type="protein sequence ID" value="MBA0727676.1"/>
    <property type="molecule type" value="Genomic_DNA"/>
</dbReference>
<dbReference type="AlphaFoldDB" id="A0A7J9AU87"/>
<keyword evidence="1" id="KW-0812">Transmembrane</keyword>
<evidence type="ECO:0000313" key="3">
    <source>
        <dbReference type="Proteomes" id="UP000593574"/>
    </source>
</evidence>
<dbReference type="Proteomes" id="UP000593574">
    <property type="component" value="Unassembled WGS sequence"/>
</dbReference>
<protein>
    <submittedName>
        <fullName evidence="2">Uncharacterized protein</fullName>
    </submittedName>
</protein>
<feature type="non-terminal residue" evidence="2">
    <location>
        <position position="87"/>
    </location>
</feature>